<feature type="chain" id="PRO_5011610359" evidence="1">
    <location>
        <begin position="21"/>
        <end position="188"/>
    </location>
</feature>
<feature type="signal peptide" evidence="1">
    <location>
        <begin position="1"/>
        <end position="20"/>
    </location>
</feature>
<dbReference type="PROSITE" id="PS51257">
    <property type="entry name" value="PROKAR_LIPOPROTEIN"/>
    <property type="match status" value="1"/>
</dbReference>
<reference evidence="4" key="1">
    <citation type="submission" date="2016-10" db="EMBL/GenBank/DDBJ databases">
        <authorList>
            <person name="Varghese N."/>
            <person name="Submissions S."/>
        </authorList>
    </citation>
    <scope>NUCLEOTIDE SEQUENCE [LARGE SCALE GENOMIC DNA]</scope>
    <source>
        <strain evidence="4">DSM 23920</strain>
    </source>
</reference>
<dbReference type="Proteomes" id="UP000199656">
    <property type="component" value="Unassembled WGS sequence"/>
</dbReference>
<evidence type="ECO:0000259" key="2">
    <source>
        <dbReference type="Pfam" id="PF13568"/>
    </source>
</evidence>
<evidence type="ECO:0000313" key="4">
    <source>
        <dbReference type="Proteomes" id="UP000199656"/>
    </source>
</evidence>
<feature type="domain" description="Outer membrane protein beta-barrel" evidence="2">
    <location>
        <begin position="38"/>
        <end position="146"/>
    </location>
</feature>
<name>A0A1H4F8B1_9BACT</name>
<sequence length="188" mass="21125">MKSTITTVIALLVYACSVSAQVNTDNSTDQPTPSYFQQVYFSIWGPTAFAGVNYDIRFTGKENGIGARAGLGVIPQYVEYRTINGSKQRTEYRPTILSIPFGLNYVIGKKKHFVEVGGGMTYLTGDSLWYDDVTTTYTWLGWWGVNYRLNMRNRISMRAGLSGFISSEFGSKLSSRIPVPEWSIGYRF</sequence>
<evidence type="ECO:0000313" key="3">
    <source>
        <dbReference type="EMBL" id="SEA93160.1"/>
    </source>
</evidence>
<protein>
    <submittedName>
        <fullName evidence="3">Outer membrane protein beta-barrel domain-containing protein</fullName>
    </submittedName>
</protein>
<dbReference type="RefSeq" id="WP_089763885.1">
    <property type="nucleotide sequence ID" value="NZ_BKAT01000042.1"/>
</dbReference>
<dbReference type="Pfam" id="PF13568">
    <property type="entry name" value="OMP_b-brl_2"/>
    <property type="match status" value="1"/>
</dbReference>
<dbReference type="InterPro" id="IPR025665">
    <property type="entry name" value="Beta-barrel_OMP_2"/>
</dbReference>
<keyword evidence="4" id="KW-1185">Reference proteome</keyword>
<dbReference type="EMBL" id="FNRL01000023">
    <property type="protein sequence ID" value="SEA93160.1"/>
    <property type="molecule type" value="Genomic_DNA"/>
</dbReference>
<dbReference type="STRING" id="408074.SAMN05660909_04198"/>
<gene>
    <name evidence="3" type="ORF">SAMN05660909_04198</name>
</gene>
<evidence type="ECO:0000256" key="1">
    <source>
        <dbReference type="SAM" id="SignalP"/>
    </source>
</evidence>
<accession>A0A1H4F8B1</accession>
<dbReference type="OrthoDB" id="680072at2"/>
<dbReference type="AlphaFoldDB" id="A0A1H4F8B1"/>
<keyword evidence="1" id="KW-0732">Signal</keyword>
<organism evidence="3 4">
    <name type="scientific">Chitinophaga terrae</name>
    <name type="common">ex Kim and Jung 2007</name>
    <dbReference type="NCBI Taxonomy" id="408074"/>
    <lineage>
        <taxon>Bacteria</taxon>
        <taxon>Pseudomonadati</taxon>
        <taxon>Bacteroidota</taxon>
        <taxon>Chitinophagia</taxon>
        <taxon>Chitinophagales</taxon>
        <taxon>Chitinophagaceae</taxon>
        <taxon>Chitinophaga</taxon>
    </lineage>
</organism>
<proteinExistence type="predicted"/>